<protein>
    <submittedName>
        <fullName evidence="1">Uncharacterized protein</fullName>
    </submittedName>
</protein>
<name>A0A533I8C9_PARDE</name>
<organism evidence="1 2">
    <name type="scientific">Paracoccus denitrificans</name>
    <dbReference type="NCBI Taxonomy" id="266"/>
    <lineage>
        <taxon>Bacteria</taxon>
        <taxon>Pseudomonadati</taxon>
        <taxon>Pseudomonadota</taxon>
        <taxon>Alphaproteobacteria</taxon>
        <taxon>Rhodobacterales</taxon>
        <taxon>Paracoccaceae</taxon>
        <taxon>Paracoccus</taxon>
    </lineage>
</organism>
<sequence length="65" mass="6817">MTDRSAGFALCGAALDHPTGPIRWSERWHLKVQAPTIGPMVVLKGASVLAVPVVKLLGRGISILG</sequence>
<proteinExistence type="predicted"/>
<gene>
    <name evidence="1" type="ORF">DI616_11310</name>
</gene>
<dbReference type="Proteomes" id="UP000315344">
    <property type="component" value="Unassembled WGS sequence"/>
</dbReference>
<evidence type="ECO:0000313" key="1">
    <source>
        <dbReference type="EMBL" id="TKW66082.1"/>
    </source>
</evidence>
<reference evidence="1 2" key="1">
    <citation type="journal article" date="2017" name="Nat. Commun.">
        <title>In situ click chemistry generation of cyclooxygenase-2 inhibitors.</title>
        <authorList>
            <person name="Bhardwaj A."/>
            <person name="Kaur J."/>
            <person name="Wuest M."/>
            <person name="Wuest F."/>
        </authorList>
    </citation>
    <scope>NUCLEOTIDE SEQUENCE [LARGE SCALE GENOMIC DNA]</scope>
    <source>
        <strain evidence="1">S2_012_000_R3_94</strain>
    </source>
</reference>
<dbReference type="AlphaFoldDB" id="A0A533I8C9"/>
<accession>A0A533I8C9</accession>
<evidence type="ECO:0000313" key="2">
    <source>
        <dbReference type="Proteomes" id="UP000315344"/>
    </source>
</evidence>
<dbReference type="EMBL" id="VAFL01000008">
    <property type="protein sequence ID" value="TKW66082.1"/>
    <property type="molecule type" value="Genomic_DNA"/>
</dbReference>
<comment type="caution">
    <text evidence="1">The sequence shown here is derived from an EMBL/GenBank/DDBJ whole genome shotgun (WGS) entry which is preliminary data.</text>
</comment>